<dbReference type="Gene3D" id="3.50.50.60">
    <property type="entry name" value="FAD/NAD(P)-binding domain"/>
    <property type="match status" value="2"/>
</dbReference>
<dbReference type="SUPFAM" id="SSF51905">
    <property type="entry name" value="FAD/NAD(P)-binding domain"/>
    <property type="match status" value="1"/>
</dbReference>
<evidence type="ECO:0000256" key="2">
    <source>
        <dbReference type="ARBA" id="ARBA00022729"/>
    </source>
</evidence>
<proteinExistence type="predicted"/>
<dbReference type="PANTHER" id="PTHR46091">
    <property type="entry name" value="BLR7054 PROTEIN"/>
    <property type="match status" value="1"/>
</dbReference>
<sequence length="505" mass="53785">MTPTHEAYDAVVAGSGIGGMLTAALLSAAGRRVLVAEAQGAPGGYVHSFQRGPYTLDPAAHLVVDPPMFSRLLEHLGVRDEVTFLDPGDFFSVSLPGLQMHAPLGLEPFIESFEAALPEQAEQIRAFWEAAAQIHRDAHELPSRAGLGSLDDINERFPTLMRYRKSTIEQVMDELLPDPRARALCGAVSLYLGLPPSKLAFIAFSQMVFSHVVNGAAYIEGGLQQLINALVLAVERAGGEVLCSTAVERIVVEDGRVVGAELAGGAHVTAPIVVSNADPFKTFGPMLGDDAPVGYLRRMHRMRPSISGYLLFGATGLDVERAGAGHVNFHYDSWDIEDAYRRTLAGEAAALTVSVPTLVDPTLAPEGEHVLVAAAPMRYDTDADWGAVKASMTPRIVDRLDALAPGLGESLTFSEPATPLTLERFSGNQGGAMYGWDYAADHKSSLRPDTVTPVNGLYLAGQWTSLGGGFVRSALSGTIAAERILARDGVELPRFMSDVPATATS</sequence>
<gene>
    <name evidence="7" type="ORF">OM076_40000</name>
</gene>
<reference evidence="7" key="1">
    <citation type="submission" date="2022-10" db="EMBL/GenBank/DDBJ databases">
        <title>The WGS of Solirubrobacter ginsenosidimutans DSM 21036.</title>
        <authorList>
            <person name="Jiang Z."/>
        </authorList>
    </citation>
    <scope>NUCLEOTIDE SEQUENCE</scope>
    <source>
        <strain evidence="7">DSM 21036</strain>
    </source>
</reference>
<keyword evidence="2" id="KW-0732">Signal</keyword>
<evidence type="ECO:0000259" key="6">
    <source>
        <dbReference type="Pfam" id="PF01593"/>
    </source>
</evidence>
<evidence type="ECO:0000256" key="4">
    <source>
        <dbReference type="ARBA" id="ARBA00022857"/>
    </source>
</evidence>
<dbReference type="InterPro" id="IPR036188">
    <property type="entry name" value="FAD/NAD-bd_sf"/>
</dbReference>
<evidence type="ECO:0000313" key="8">
    <source>
        <dbReference type="Proteomes" id="UP001149140"/>
    </source>
</evidence>
<evidence type="ECO:0000313" key="7">
    <source>
        <dbReference type="EMBL" id="MDA0166515.1"/>
    </source>
</evidence>
<feature type="domain" description="Amine oxidase" evidence="6">
    <location>
        <begin position="444"/>
        <end position="485"/>
    </location>
</feature>
<dbReference type="Proteomes" id="UP001149140">
    <property type="component" value="Unassembled WGS sequence"/>
</dbReference>
<dbReference type="Pfam" id="PF01593">
    <property type="entry name" value="Amino_oxidase"/>
    <property type="match status" value="2"/>
</dbReference>
<dbReference type="PANTHER" id="PTHR46091:SF3">
    <property type="entry name" value="AMINE OXIDASE DOMAIN-CONTAINING PROTEIN"/>
    <property type="match status" value="1"/>
</dbReference>
<keyword evidence="3" id="KW-0274">FAD</keyword>
<evidence type="ECO:0000256" key="3">
    <source>
        <dbReference type="ARBA" id="ARBA00022827"/>
    </source>
</evidence>
<name>A0A9X3S4B2_9ACTN</name>
<dbReference type="EMBL" id="JAPDOD010000067">
    <property type="protein sequence ID" value="MDA0166515.1"/>
    <property type="molecule type" value="Genomic_DNA"/>
</dbReference>
<keyword evidence="5" id="KW-0520">NAD</keyword>
<organism evidence="7 8">
    <name type="scientific">Solirubrobacter ginsenosidimutans</name>
    <dbReference type="NCBI Taxonomy" id="490573"/>
    <lineage>
        <taxon>Bacteria</taxon>
        <taxon>Bacillati</taxon>
        <taxon>Actinomycetota</taxon>
        <taxon>Thermoleophilia</taxon>
        <taxon>Solirubrobacterales</taxon>
        <taxon>Solirubrobacteraceae</taxon>
        <taxon>Solirubrobacter</taxon>
    </lineage>
</organism>
<dbReference type="AlphaFoldDB" id="A0A9X3S4B2"/>
<keyword evidence="4" id="KW-0521">NADP</keyword>
<feature type="domain" description="Amine oxidase" evidence="6">
    <location>
        <begin position="17"/>
        <end position="278"/>
    </location>
</feature>
<accession>A0A9X3S4B2</accession>
<keyword evidence="1" id="KW-0285">Flavoprotein</keyword>
<evidence type="ECO:0000256" key="5">
    <source>
        <dbReference type="ARBA" id="ARBA00023027"/>
    </source>
</evidence>
<dbReference type="GO" id="GO:0016491">
    <property type="term" value="F:oxidoreductase activity"/>
    <property type="evidence" value="ECO:0007669"/>
    <property type="project" value="InterPro"/>
</dbReference>
<evidence type="ECO:0000256" key="1">
    <source>
        <dbReference type="ARBA" id="ARBA00022630"/>
    </source>
</evidence>
<keyword evidence="8" id="KW-1185">Reference proteome</keyword>
<protein>
    <submittedName>
        <fullName evidence="7">NAD(P)/FAD-dependent oxidoreductase</fullName>
    </submittedName>
</protein>
<dbReference type="InterPro" id="IPR052206">
    <property type="entry name" value="Retinol_saturase"/>
</dbReference>
<dbReference type="InterPro" id="IPR002937">
    <property type="entry name" value="Amino_oxidase"/>
</dbReference>
<comment type="caution">
    <text evidence="7">The sequence shown here is derived from an EMBL/GenBank/DDBJ whole genome shotgun (WGS) entry which is preliminary data.</text>
</comment>